<dbReference type="GO" id="GO:0005829">
    <property type="term" value="C:cytosol"/>
    <property type="evidence" value="ECO:0007669"/>
    <property type="project" value="TreeGrafter"/>
</dbReference>
<evidence type="ECO:0000256" key="4">
    <source>
        <dbReference type="ARBA" id="ARBA00023317"/>
    </source>
</evidence>
<keyword evidence="1 5" id="KW-0963">Cytoplasm</keyword>
<comment type="function">
    <text evidence="5">Removes the pyruvyl group from chorismate, with concomitant aromatization of the ring, to provide 4-hydroxybenzoate (4HB) for the ubiquinone pathway.</text>
</comment>
<evidence type="ECO:0000256" key="2">
    <source>
        <dbReference type="ARBA" id="ARBA00022688"/>
    </source>
</evidence>
<dbReference type="EC" id="4.1.3.40" evidence="5"/>
<dbReference type="AlphaFoldDB" id="A0A7Z7MU39"/>
<dbReference type="GO" id="GO:0008813">
    <property type="term" value="F:chorismate lyase activity"/>
    <property type="evidence" value="ECO:0007669"/>
    <property type="project" value="UniProtKB-UniRule"/>
</dbReference>
<dbReference type="Proteomes" id="UP000242886">
    <property type="component" value="Chromosome SDENCHOL"/>
</dbReference>
<comment type="subcellular location">
    <subcellularLocation>
        <location evidence="5">Cytoplasm</location>
    </subcellularLocation>
</comment>
<feature type="binding site" evidence="5">
    <location>
        <position position="124"/>
    </location>
    <ligand>
        <name>substrate</name>
    </ligand>
</feature>
<feature type="binding site" evidence="5">
    <location>
        <position position="86"/>
    </location>
    <ligand>
        <name>substrate</name>
    </ligand>
</feature>
<dbReference type="PANTHER" id="PTHR38683:SF1">
    <property type="entry name" value="CHORISMATE PYRUVATE-LYASE"/>
    <property type="match status" value="1"/>
</dbReference>
<keyword evidence="2 5" id="KW-0831">Ubiquinone biosynthesis</keyword>
<dbReference type="Gene3D" id="3.40.1410.10">
    <property type="entry name" value="Chorismate lyase-like"/>
    <property type="match status" value="1"/>
</dbReference>
<comment type="pathway">
    <text evidence="5">Cofactor biosynthesis; ubiquinone biosynthesis.</text>
</comment>
<dbReference type="EMBL" id="LT837803">
    <property type="protein sequence ID" value="SMB21200.1"/>
    <property type="molecule type" value="Genomic_DNA"/>
</dbReference>
<comment type="caution">
    <text evidence="5">Lacks conserved residue(s) required for the propagation of feature annotation.</text>
</comment>
<dbReference type="GO" id="GO:0006744">
    <property type="term" value="P:ubiquinone biosynthetic process"/>
    <property type="evidence" value="ECO:0007669"/>
    <property type="project" value="UniProtKB-UniRule"/>
</dbReference>
<dbReference type="InterPro" id="IPR028978">
    <property type="entry name" value="Chorismate_lyase_/UTRA_dom_sf"/>
</dbReference>
<dbReference type="PANTHER" id="PTHR38683">
    <property type="entry name" value="CHORISMATE PYRUVATE-LYASE"/>
    <property type="match status" value="1"/>
</dbReference>
<gene>
    <name evidence="5 6" type="primary">ubiC</name>
    <name evidence="6" type="ORF">SDENCHOL_10206</name>
</gene>
<reference evidence="6" key="1">
    <citation type="submission" date="2017-03" db="EMBL/GenBank/DDBJ databases">
        <authorList>
            <consortium name="AG Boll"/>
        </authorList>
    </citation>
    <scope>NUCLEOTIDE SEQUENCE [LARGE SCALE GENOMIC DNA]</scope>
    <source>
        <strain evidence="6">Chol</strain>
    </source>
</reference>
<sequence>MKQGGGIKCAAMSASRPAATWRRHLRHPALSARQRGWLSDDGSLTARLRERSSSFAVQVLRQRILRPGADESAALQIAPREWAWGREVLLIADGVPRVFAHSLLARKHARGPWQLFARMGERPLGAALFADPRIARQPLRFRRLDARHPLYRAAIRAAGIEAGSAPYLWARRSVFTRGGKLLMVCEVFLPEAFAT</sequence>
<keyword evidence="7" id="KW-1185">Reference proteome</keyword>
<keyword evidence="3 5" id="KW-0456">Lyase</keyword>
<proteinExistence type="inferred from homology"/>
<comment type="catalytic activity">
    <reaction evidence="5">
        <text>chorismate = 4-hydroxybenzoate + pyruvate</text>
        <dbReference type="Rhea" id="RHEA:16505"/>
        <dbReference type="ChEBI" id="CHEBI:15361"/>
        <dbReference type="ChEBI" id="CHEBI:17879"/>
        <dbReference type="ChEBI" id="CHEBI:29748"/>
        <dbReference type="EC" id="4.1.3.40"/>
    </reaction>
</comment>
<dbReference type="HAMAP" id="MF_01632">
    <property type="entry name" value="UbiC"/>
    <property type="match status" value="1"/>
</dbReference>
<evidence type="ECO:0000313" key="6">
    <source>
        <dbReference type="EMBL" id="SMB21200.1"/>
    </source>
</evidence>
<organism evidence="6 7">
    <name type="scientific">Sterolibacterium denitrificans</name>
    <dbReference type="NCBI Taxonomy" id="157592"/>
    <lineage>
        <taxon>Bacteria</taxon>
        <taxon>Pseudomonadati</taxon>
        <taxon>Pseudomonadota</taxon>
        <taxon>Betaproteobacteria</taxon>
        <taxon>Nitrosomonadales</taxon>
        <taxon>Sterolibacteriaceae</taxon>
        <taxon>Sterolibacterium</taxon>
    </lineage>
</organism>
<evidence type="ECO:0000256" key="1">
    <source>
        <dbReference type="ARBA" id="ARBA00022490"/>
    </source>
</evidence>
<feature type="binding site" evidence="5">
    <location>
        <position position="186"/>
    </location>
    <ligand>
        <name>substrate</name>
    </ligand>
</feature>
<evidence type="ECO:0000256" key="5">
    <source>
        <dbReference type="HAMAP-Rule" id="MF_01632"/>
    </source>
</evidence>
<dbReference type="UniPathway" id="UPA00232"/>
<name>A0A7Z7MU39_9PROT</name>
<evidence type="ECO:0000256" key="3">
    <source>
        <dbReference type="ARBA" id="ARBA00023239"/>
    </source>
</evidence>
<protein>
    <recommendedName>
        <fullName evidence="5">Probable chorismate pyruvate-lyase</fullName>
        <shortName evidence="5">CL</shortName>
        <shortName evidence="5">CPL</shortName>
        <ecNumber evidence="5">4.1.3.40</ecNumber>
    </recommendedName>
</protein>
<dbReference type="GO" id="GO:0042866">
    <property type="term" value="P:pyruvate biosynthetic process"/>
    <property type="evidence" value="ECO:0007669"/>
    <property type="project" value="UniProtKB-UniRule"/>
</dbReference>
<dbReference type="SUPFAM" id="SSF64288">
    <property type="entry name" value="Chorismate lyase-like"/>
    <property type="match status" value="1"/>
</dbReference>
<dbReference type="InterPro" id="IPR007440">
    <property type="entry name" value="Chorismate--pyruvate_lyase"/>
</dbReference>
<evidence type="ECO:0000313" key="7">
    <source>
        <dbReference type="Proteomes" id="UP000242886"/>
    </source>
</evidence>
<dbReference type="Pfam" id="PF04345">
    <property type="entry name" value="Chor_lyase"/>
    <property type="match status" value="1"/>
</dbReference>
<comment type="similarity">
    <text evidence="5">Belongs to the UbiC family.</text>
</comment>
<keyword evidence="4 5" id="KW-0670">Pyruvate</keyword>
<accession>A0A7Z7MU39</accession>